<sequence>MNKATRCLGWRRAYTDTTEIDARLTQQTDTAYSQAPDPADLAAARHDALALQPCLMDIRARALVDFVYLEAVLADTRTRHLDPELIRSLQAVVGHSRELTALLADAVRTTAAVHADSH</sequence>
<comment type="caution">
    <text evidence="1">The sequence shown here is derived from an EMBL/GenBank/DDBJ whole genome shotgun (WGS) entry which is preliminary data.</text>
</comment>
<accession>A0ABW3XXJ8</accession>
<reference evidence="2" key="1">
    <citation type="journal article" date="2019" name="Int. J. Syst. Evol. Microbiol.">
        <title>The Global Catalogue of Microorganisms (GCM) 10K type strain sequencing project: providing services to taxonomists for standard genome sequencing and annotation.</title>
        <authorList>
            <consortium name="The Broad Institute Genomics Platform"/>
            <consortium name="The Broad Institute Genome Sequencing Center for Infectious Disease"/>
            <person name="Wu L."/>
            <person name="Ma J."/>
        </authorList>
    </citation>
    <scope>NUCLEOTIDE SEQUENCE [LARGE SCALE GENOMIC DNA]</scope>
    <source>
        <strain evidence="2">CGMCC 4.7020</strain>
    </source>
</reference>
<evidence type="ECO:0000313" key="1">
    <source>
        <dbReference type="EMBL" id="MFD1313264.1"/>
    </source>
</evidence>
<organism evidence="1 2">
    <name type="scientific">Streptomyces kaempferi</name>
    <dbReference type="NCBI Taxonomy" id="333725"/>
    <lineage>
        <taxon>Bacteria</taxon>
        <taxon>Bacillati</taxon>
        <taxon>Actinomycetota</taxon>
        <taxon>Actinomycetes</taxon>
        <taxon>Kitasatosporales</taxon>
        <taxon>Streptomycetaceae</taxon>
        <taxon>Streptomyces</taxon>
    </lineage>
</organism>
<dbReference type="EMBL" id="JBHTMM010000176">
    <property type="protein sequence ID" value="MFD1313264.1"/>
    <property type="molecule type" value="Genomic_DNA"/>
</dbReference>
<evidence type="ECO:0000313" key="2">
    <source>
        <dbReference type="Proteomes" id="UP001597058"/>
    </source>
</evidence>
<dbReference type="RefSeq" id="WP_381242323.1">
    <property type="nucleotide sequence ID" value="NZ_JBHSKH010000114.1"/>
</dbReference>
<dbReference type="Proteomes" id="UP001597058">
    <property type="component" value="Unassembled WGS sequence"/>
</dbReference>
<protein>
    <submittedName>
        <fullName evidence="1">Uncharacterized protein</fullName>
    </submittedName>
</protein>
<proteinExistence type="predicted"/>
<gene>
    <name evidence="1" type="ORF">ACFQ5X_46995</name>
</gene>
<name>A0ABW3XXJ8_9ACTN</name>
<keyword evidence="2" id="KW-1185">Reference proteome</keyword>